<evidence type="ECO:0000256" key="8">
    <source>
        <dbReference type="ARBA" id="ARBA00023136"/>
    </source>
</evidence>
<dbReference type="GO" id="GO:0003774">
    <property type="term" value="F:cytoskeletal motor activity"/>
    <property type="evidence" value="ECO:0007669"/>
    <property type="project" value="InterPro"/>
</dbReference>
<keyword evidence="15" id="KW-1185">Reference proteome</keyword>
<evidence type="ECO:0000259" key="12">
    <source>
        <dbReference type="Pfam" id="PF14841"/>
    </source>
</evidence>
<evidence type="ECO:0000256" key="9">
    <source>
        <dbReference type="ARBA" id="ARBA00023143"/>
    </source>
</evidence>
<dbReference type="Pfam" id="PF01706">
    <property type="entry name" value="FliG_C"/>
    <property type="match status" value="1"/>
</dbReference>
<dbReference type="AlphaFoldDB" id="A0A517YSG5"/>
<dbReference type="FunFam" id="1.10.220.30:FF:000001">
    <property type="entry name" value="Flagellar motor switch protein FliG"/>
    <property type="match status" value="1"/>
</dbReference>
<keyword evidence="8" id="KW-0472">Membrane</keyword>
<dbReference type="GO" id="GO:0009425">
    <property type="term" value="C:bacterial-type flagellum basal body"/>
    <property type="evidence" value="ECO:0007669"/>
    <property type="project" value="UniProtKB-SubCell"/>
</dbReference>
<evidence type="ECO:0000313" key="15">
    <source>
        <dbReference type="Proteomes" id="UP000317369"/>
    </source>
</evidence>
<evidence type="ECO:0000256" key="3">
    <source>
        <dbReference type="ARBA" id="ARBA00010299"/>
    </source>
</evidence>
<keyword evidence="14" id="KW-0282">Flagellum</keyword>
<dbReference type="NCBIfam" id="TIGR00207">
    <property type="entry name" value="fliG"/>
    <property type="match status" value="1"/>
</dbReference>
<evidence type="ECO:0000256" key="1">
    <source>
        <dbReference type="ARBA" id="ARBA00004117"/>
    </source>
</evidence>
<dbReference type="InterPro" id="IPR032779">
    <property type="entry name" value="FliG_M"/>
</dbReference>
<organism evidence="14 15">
    <name type="scientific">Poriferisphaera corsica</name>
    <dbReference type="NCBI Taxonomy" id="2528020"/>
    <lineage>
        <taxon>Bacteria</taxon>
        <taxon>Pseudomonadati</taxon>
        <taxon>Planctomycetota</taxon>
        <taxon>Phycisphaerae</taxon>
        <taxon>Phycisphaerales</taxon>
        <taxon>Phycisphaeraceae</taxon>
        <taxon>Poriferisphaera</taxon>
    </lineage>
</organism>
<dbReference type="Gene3D" id="1.10.220.30">
    <property type="match status" value="3"/>
</dbReference>
<keyword evidence="5" id="KW-1003">Cell membrane</keyword>
<evidence type="ECO:0000259" key="11">
    <source>
        <dbReference type="Pfam" id="PF01706"/>
    </source>
</evidence>
<proteinExistence type="inferred from homology"/>
<feature type="domain" description="Flagellar motor switch protein FliG N-terminal" evidence="13">
    <location>
        <begin position="15"/>
        <end position="117"/>
    </location>
</feature>
<dbReference type="SUPFAM" id="SSF48029">
    <property type="entry name" value="FliG"/>
    <property type="match status" value="2"/>
</dbReference>
<keyword evidence="14" id="KW-0966">Cell projection</keyword>
<evidence type="ECO:0000256" key="4">
    <source>
        <dbReference type="ARBA" id="ARBA00021870"/>
    </source>
</evidence>
<dbReference type="PIRSF" id="PIRSF003161">
    <property type="entry name" value="FliG"/>
    <property type="match status" value="1"/>
</dbReference>
<reference evidence="14 15" key="1">
    <citation type="submission" date="2019-02" db="EMBL/GenBank/DDBJ databases">
        <title>Deep-cultivation of Planctomycetes and their phenomic and genomic characterization uncovers novel biology.</title>
        <authorList>
            <person name="Wiegand S."/>
            <person name="Jogler M."/>
            <person name="Boedeker C."/>
            <person name="Pinto D."/>
            <person name="Vollmers J."/>
            <person name="Rivas-Marin E."/>
            <person name="Kohn T."/>
            <person name="Peeters S.H."/>
            <person name="Heuer A."/>
            <person name="Rast P."/>
            <person name="Oberbeckmann S."/>
            <person name="Bunk B."/>
            <person name="Jeske O."/>
            <person name="Meyerdierks A."/>
            <person name="Storesund J.E."/>
            <person name="Kallscheuer N."/>
            <person name="Luecker S."/>
            <person name="Lage O.M."/>
            <person name="Pohl T."/>
            <person name="Merkel B.J."/>
            <person name="Hornburger P."/>
            <person name="Mueller R.-W."/>
            <person name="Bruemmer F."/>
            <person name="Labrenz M."/>
            <person name="Spormann A.M."/>
            <person name="Op den Camp H."/>
            <person name="Overmann J."/>
            <person name="Amann R."/>
            <person name="Jetten M.S.M."/>
            <person name="Mascher T."/>
            <person name="Medema M.H."/>
            <person name="Devos D.P."/>
            <person name="Kaster A.-K."/>
            <person name="Ovreas L."/>
            <person name="Rohde M."/>
            <person name="Galperin M.Y."/>
            <person name="Jogler C."/>
        </authorList>
    </citation>
    <scope>NUCLEOTIDE SEQUENCE [LARGE SCALE GENOMIC DNA]</scope>
    <source>
        <strain evidence="14 15">KS4</strain>
    </source>
</reference>
<dbReference type="GO" id="GO:0071973">
    <property type="term" value="P:bacterial-type flagellum-dependent cell motility"/>
    <property type="evidence" value="ECO:0007669"/>
    <property type="project" value="InterPro"/>
</dbReference>
<dbReference type="PANTHER" id="PTHR30534">
    <property type="entry name" value="FLAGELLAR MOTOR SWITCH PROTEIN FLIG"/>
    <property type="match status" value="1"/>
</dbReference>
<dbReference type="GO" id="GO:0006935">
    <property type="term" value="P:chemotaxis"/>
    <property type="evidence" value="ECO:0007669"/>
    <property type="project" value="UniProtKB-KW"/>
</dbReference>
<dbReference type="PRINTS" id="PR00954">
    <property type="entry name" value="FLGMOTORFLIG"/>
</dbReference>
<dbReference type="KEGG" id="pcor:KS4_12110"/>
<feature type="domain" description="Flagellar motor switch protein FliG middle" evidence="12">
    <location>
        <begin position="127"/>
        <end position="199"/>
    </location>
</feature>
<keyword evidence="9" id="KW-0975">Bacterial flagellum</keyword>
<dbReference type="EMBL" id="CP036425">
    <property type="protein sequence ID" value="QDU33166.1"/>
    <property type="molecule type" value="Genomic_DNA"/>
</dbReference>
<sequence>MTVAGAPVTESVNEMPGIRKAAILLLALDPEASANVLSSMPGKAVESVTRELASLGDIPKGTRDSVLQEFYDLAVAQSWASEGGLDYARSLLMKSLDPKEAERIIQQISQQVRKTPFSFLQKAEAGNLLTFIQDEHPQTIALIVSHLSFHKASEILAGLPTPKQIEVVKRVANMEQTNPEVISEVEKGLESRLANMLNQSFEKIGGVETVAEMLNLVDRTTEKSIMEGLEAEDPDLVEEIRRLMFVFEDILLVDDKGIQAVLKEVDNDELALALKTASQELKDKIFGNMSERAATLIGEDMEFMGPVRVSDVEAAQQRIVDIVRRLEDAGEIIVSGRGGDSDVVV</sequence>
<evidence type="ECO:0000256" key="7">
    <source>
        <dbReference type="ARBA" id="ARBA00022779"/>
    </source>
</evidence>
<dbReference type="InterPro" id="IPR011002">
    <property type="entry name" value="FliG_a-hlx"/>
</dbReference>
<dbReference type="InterPro" id="IPR000090">
    <property type="entry name" value="Flg_Motor_Flig"/>
</dbReference>
<dbReference type="GO" id="GO:0005886">
    <property type="term" value="C:plasma membrane"/>
    <property type="evidence" value="ECO:0007669"/>
    <property type="project" value="UniProtKB-SubCell"/>
</dbReference>
<evidence type="ECO:0000256" key="2">
    <source>
        <dbReference type="ARBA" id="ARBA00004413"/>
    </source>
</evidence>
<protein>
    <recommendedName>
        <fullName evidence="4">Flagellar motor switch protein FliG</fullName>
    </recommendedName>
</protein>
<feature type="domain" description="Flagellar motor switch protein FliG C-terminal" evidence="11">
    <location>
        <begin position="228"/>
        <end position="333"/>
    </location>
</feature>
<evidence type="ECO:0000259" key="13">
    <source>
        <dbReference type="Pfam" id="PF14842"/>
    </source>
</evidence>
<dbReference type="InterPro" id="IPR028263">
    <property type="entry name" value="FliG_N"/>
</dbReference>
<dbReference type="Proteomes" id="UP000317369">
    <property type="component" value="Chromosome"/>
</dbReference>
<comment type="function">
    <text evidence="10">FliG is one of three proteins (FliG, FliN, FliM) that forms the rotor-mounted switch complex (C ring), located at the base of the basal body. This complex interacts with the CheY and CheZ chemotaxis proteins, in addition to contacting components of the motor that determine the direction of flagellar rotation.</text>
</comment>
<keyword evidence="7" id="KW-0283">Flagellar rotation</keyword>
<evidence type="ECO:0000256" key="5">
    <source>
        <dbReference type="ARBA" id="ARBA00022475"/>
    </source>
</evidence>
<keyword evidence="14" id="KW-0969">Cilium</keyword>
<dbReference type="RefSeq" id="WP_200761614.1">
    <property type="nucleotide sequence ID" value="NZ_CP036425.1"/>
</dbReference>
<comment type="subcellular location">
    <subcellularLocation>
        <location evidence="1">Bacterial flagellum basal body</location>
    </subcellularLocation>
    <subcellularLocation>
        <location evidence="2">Cell membrane</location>
        <topology evidence="2">Peripheral membrane protein</topology>
        <orientation evidence="2">Cytoplasmic side</orientation>
    </subcellularLocation>
</comment>
<dbReference type="InterPro" id="IPR023087">
    <property type="entry name" value="Flg_Motor_Flig_C"/>
</dbReference>
<gene>
    <name evidence="14" type="primary">fliG</name>
    <name evidence="14" type="ORF">KS4_12110</name>
</gene>
<accession>A0A517YSG5</accession>
<evidence type="ECO:0000256" key="10">
    <source>
        <dbReference type="ARBA" id="ARBA00025598"/>
    </source>
</evidence>
<keyword evidence="6" id="KW-0145">Chemotaxis</keyword>
<evidence type="ECO:0000256" key="6">
    <source>
        <dbReference type="ARBA" id="ARBA00022500"/>
    </source>
</evidence>
<name>A0A517YSG5_9BACT</name>
<evidence type="ECO:0000313" key="14">
    <source>
        <dbReference type="EMBL" id="QDU33166.1"/>
    </source>
</evidence>
<dbReference type="Pfam" id="PF14842">
    <property type="entry name" value="FliG_N"/>
    <property type="match status" value="1"/>
</dbReference>
<dbReference type="PANTHER" id="PTHR30534:SF0">
    <property type="entry name" value="FLAGELLAR MOTOR SWITCH PROTEIN FLIG"/>
    <property type="match status" value="1"/>
</dbReference>
<dbReference type="Pfam" id="PF14841">
    <property type="entry name" value="FliG_M"/>
    <property type="match status" value="1"/>
</dbReference>
<comment type="similarity">
    <text evidence="3">Belongs to the FliG family.</text>
</comment>